<evidence type="ECO:0000313" key="4">
    <source>
        <dbReference type="EMBL" id="KAF2075910.1"/>
    </source>
</evidence>
<dbReference type="AlphaFoldDB" id="A0A8J4PY93"/>
<dbReference type="GO" id="GO:0006457">
    <property type="term" value="P:protein folding"/>
    <property type="evidence" value="ECO:0007669"/>
    <property type="project" value="TreeGrafter"/>
</dbReference>
<keyword evidence="2" id="KW-0175">Coiled coil</keyword>
<dbReference type="GO" id="GO:0005737">
    <property type="term" value="C:cytoplasm"/>
    <property type="evidence" value="ECO:0007669"/>
    <property type="project" value="TreeGrafter"/>
</dbReference>
<reference evidence="4" key="1">
    <citation type="submission" date="2020-01" db="EMBL/GenBank/DDBJ databases">
        <title>Development of genomics and gene disruption for Polysphondylium violaceum indicates a role for the polyketide synthase stlB in stalk morphogenesis.</title>
        <authorList>
            <person name="Narita B."/>
            <person name="Kawabe Y."/>
            <person name="Kin K."/>
            <person name="Saito T."/>
            <person name="Gibbs R."/>
            <person name="Kuspa A."/>
            <person name="Muzny D."/>
            <person name="Queller D."/>
            <person name="Richards S."/>
            <person name="Strassman J."/>
            <person name="Sucgang R."/>
            <person name="Worley K."/>
            <person name="Schaap P."/>
        </authorList>
    </citation>
    <scope>NUCLEOTIDE SEQUENCE</scope>
    <source>
        <strain evidence="4">QSvi11</strain>
    </source>
</reference>
<name>A0A8J4PY93_9MYCE</name>
<comment type="similarity">
    <text evidence="1">Belongs to the phosducin family.</text>
</comment>
<comment type="caution">
    <text evidence="4">The sequence shown here is derived from an EMBL/GenBank/DDBJ whole genome shotgun (WGS) entry which is preliminary data.</text>
</comment>
<evidence type="ECO:0000313" key="5">
    <source>
        <dbReference type="Proteomes" id="UP000695562"/>
    </source>
</evidence>
<sequence length="235" mass="27089">MSTEWEDIQRKFGNLPPSEFDIHEKQLEQLIVARAEQQIENEKTENKLANKTLEQLDQLEDEYNDDDEDEKILQEYRRKRIHELTLQKQQARYGDVVHVRANEYVEQVTNQSLKHCVVVLLFSSGLESQVLEQAFRVVSKKFVYVKFVSCDAQEITKGFPASHIPSVLVYKDGKCAHQFLGINSLGGIKLSPDDIEWHLSTVGVVETDLEEPPSTTKQDRIFINVQRVEKYSPAA</sequence>
<dbReference type="InterPro" id="IPR051498">
    <property type="entry name" value="Phosducin-like_chap/apop_reg"/>
</dbReference>
<dbReference type="Proteomes" id="UP000695562">
    <property type="component" value="Unassembled WGS sequence"/>
</dbReference>
<organism evidence="4 5">
    <name type="scientific">Polysphondylium violaceum</name>
    <dbReference type="NCBI Taxonomy" id="133409"/>
    <lineage>
        <taxon>Eukaryota</taxon>
        <taxon>Amoebozoa</taxon>
        <taxon>Evosea</taxon>
        <taxon>Eumycetozoa</taxon>
        <taxon>Dictyostelia</taxon>
        <taxon>Dictyosteliales</taxon>
        <taxon>Dictyosteliaceae</taxon>
        <taxon>Polysphondylium</taxon>
    </lineage>
</organism>
<dbReference type="PANTHER" id="PTHR45809">
    <property type="entry name" value="VIRAL IAP-ASSOCIATED FACTOR HOMOLOG"/>
    <property type="match status" value="1"/>
</dbReference>
<proteinExistence type="inferred from homology"/>
<dbReference type="OrthoDB" id="45518at2759"/>
<dbReference type="InterPro" id="IPR036249">
    <property type="entry name" value="Thioredoxin-like_sf"/>
</dbReference>
<feature type="coiled-coil region" evidence="2">
    <location>
        <begin position="25"/>
        <end position="69"/>
    </location>
</feature>
<evidence type="ECO:0000259" key="3">
    <source>
        <dbReference type="Pfam" id="PF02114"/>
    </source>
</evidence>
<evidence type="ECO:0000256" key="1">
    <source>
        <dbReference type="ARBA" id="ARBA00009686"/>
    </source>
</evidence>
<dbReference type="Gene3D" id="3.40.30.10">
    <property type="entry name" value="Glutaredoxin"/>
    <property type="match status" value="1"/>
</dbReference>
<dbReference type="EMBL" id="AJWJ01000081">
    <property type="protein sequence ID" value="KAF2075910.1"/>
    <property type="molecule type" value="Genomic_DNA"/>
</dbReference>
<gene>
    <name evidence="4" type="ORF">CYY_002801</name>
</gene>
<evidence type="ECO:0000256" key="2">
    <source>
        <dbReference type="SAM" id="Coils"/>
    </source>
</evidence>
<dbReference type="SUPFAM" id="SSF52833">
    <property type="entry name" value="Thioredoxin-like"/>
    <property type="match status" value="1"/>
</dbReference>
<dbReference type="PANTHER" id="PTHR45809:SF3">
    <property type="entry name" value="VIRAL IAP-ASSOCIATED FACTOR HOMOLOG"/>
    <property type="match status" value="1"/>
</dbReference>
<dbReference type="Pfam" id="PF02114">
    <property type="entry name" value="Phosducin"/>
    <property type="match status" value="1"/>
</dbReference>
<dbReference type="InterPro" id="IPR024253">
    <property type="entry name" value="Phosducin_thioredoxin-like_dom"/>
</dbReference>
<feature type="domain" description="Phosducin" evidence="3">
    <location>
        <begin position="35"/>
        <end position="204"/>
    </location>
</feature>
<keyword evidence="5" id="KW-1185">Reference proteome</keyword>
<protein>
    <recommendedName>
        <fullName evidence="3">Phosducin domain-containing protein</fullName>
    </recommendedName>
</protein>
<accession>A0A8J4PY93</accession>